<name>A0AAW6G703_BACUN</name>
<dbReference type="AlphaFoldDB" id="A0AAW6G703"/>
<protein>
    <submittedName>
        <fullName evidence="1">Uncharacterized protein</fullName>
    </submittedName>
</protein>
<reference evidence="1" key="1">
    <citation type="submission" date="2022-10" db="EMBL/GenBank/DDBJ databases">
        <title>Human gut microbiome strain richness.</title>
        <authorList>
            <person name="Chen-Liaw A."/>
        </authorList>
    </citation>
    <scope>NUCLEOTIDE SEQUENCE</scope>
    <source>
        <strain evidence="1">A1_m1001262Bd0_191120</strain>
    </source>
</reference>
<organism evidence="1 2">
    <name type="scientific">Bacteroides uniformis</name>
    <dbReference type="NCBI Taxonomy" id="820"/>
    <lineage>
        <taxon>Bacteria</taxon>
        <taxon>Pseudomonadati</taxon>
        <taxon>Bacteroidota</taxon>
        <taxon>Bacteroidia</taxon>
        <taxon>Bacteroidales</taxon>
        <taxon>Bacteroidaceae</taxon>
        <taxon>Bacteroides</taxon>
    </lineage>
</organism>
<evidence type="ECO:0000313" key="1">
    <source>
        <dbReference type="EMBL" id="MDC1754308.1"/>
    </source>
</evidence>
<comment type="caution">
    <text evidence="1">The sequence shown here is derived from an EMBL/GenBank/DDBJ whole genome shotgun (WGS) entry which is preliminary data.</text>
</comment>
<sequence>MKKKKNIRSLYGNIERVNASCGVAMKNTVCEEYLRSVSEEDAERFIESCRRKDDCPMTVPLAIDSRIYDGVAATYKNGVQ</sequence>
<proteinExistence type="predicted"/>
<accession>A0AAW6G703</accession>
<dbReference type="Proteomes" id="UP001218502">
    <property type="component" value="Unassembled WGS sequence"/>
</dbReference>
<gene>
    <name evidence="1" type="ORF">POY80_17875</name>
</gene>
<dbReference type="RefSeq" id="WP_122351051.1">
    <property type="nucleotide sequence ID" value="NZ_JAQNQY010000026.1"/>
</dbReference>
<evidence type="ECO:0000313" key="2">
    <source>
        <dbReference type="Proteomes" id="UP001218502"/>
    </source>
</evidence>
<dbReference type="EMBL" id="JAQNQY010000026">
    <property type="protein sequence ID" value="MDC1754308.1"/>
    <property type="molecule type" value="Genomic_DNA"/>
</dbReference>